<gene>
    <name evidence="2" type="ORF">NDU88_006824</name>
</gene>
<comment type="caution">
    <text evidence="2">The sequence shown here is derived from an EMBL/GenBank/DDBJ whole genome shotgun (WGS) entry which is preliminary data.</text>
</comment>
<dbReference type="AlphaFoldDB" id="A0AAV7X4X0"/>
<organism evidence="2 3">
    <name type="scientific">Pleurodeles waltl</name>
    <name type="common">Iberian ribbed newt</name>
    <dbReference type="NCBI Taxonomy" id="8319"/>
    <lineage>
        <taxon>Eukaryota</taxon>
        <taxon>Metazoa</taxon>
        <taxon>Chordata</taxon>
        <taxon>Craniata</taxon>
        <taxon>Vertebrata</taxon>
        <taxon>Euteleostomi</taxon>
        <taxon>Amphibia</taxon>
        <taxon>Batrachia</taxon>
        <taxon>Caudata</taxon>
        <taxon>Salamandroidea</taxon>
        <taxon>Salamandridae</taxon>
        <taxon>Pleurodelinae</taxon>
        <taxon>Pleurodeles</taxon>
    </lineage>
</organism>
<sequence>MTGEDGAVLARSAPRHTPGHVRCMSGTTGILLRFSSMMLAAEELGGCGPTPGKAGNKEHVPHSGYSPAL</sequence>
<keyword evidence="3" id="KW-1185">Reference proteome</keyword>
<name>A0AAV7X4X0_PLEWA</name>
<evidence type="ECO:0000313" key="2">
    <source>
        <dbReference type="EMBL" id="KAJ1219255.1"/>
    </source>
</evidence>
<feature type="region of interest" description="Disordered" evidence="1">
    <location>
        <begin position="47"/>
        <end position="69"/>
    </location>
</feature>
<evidence type="ECO:0000313" key="3">
    <source>
        <dbReference type="Proteomes" id="UP001066276"/>
    </source>
</evidence>
<protein>
    <submittedName>
        <fullName evidence="2">Uncharacterized protein</fullName>
    </submittedName>
</protein>
<proteinExistence type="predicted"/>
<dbReference type="EMBL" id="JANPWB010000001">
    <property type="protein sequence ID" value="KAJ1219255.1"/>
    <property type="molecule type" value="Genomic_DNA"/>
</dbReference>
<reference evidence="2" key="1">
    <citation type="journal article" date="2022" name="bioRxiv">
        <title>Sequencing and chromosome-scale assembly of the giantPleurodeles waltlgenome.</title>
        <authorList>
            <person name="Brown T."/>
            <person name="Elewa A."/>
            <person name="Iarovenko S."/>
            <person name="Subramanian E."/>
            <person name="Araus A.J."/>
            <person name="Petzold A."/>
            <person name="Susuki M."/>
            <person name="Suzuki K.-i.T."/>
            <person name="Hayashi T."/>
            <person name="Toyoda A."/>
            <person name="Oliveira C."/>
            <person name="Osipova E."/>
            <person name="Leigh N.D."/>
            <person name="Simon A."/>
            <person name="Yun M.H."/>
        </authorList>
    </citation>
    <scope>NUCLEOTIDE SEQUENCE</scope>
    <source>
        <strain evidence="2">20211129_DDA</strain>
        <tissue evidence="2">Liver</tissue>
    </source>
</reference>
<dbReference type="Proteomes" id="UP001066276">
    <property type="component" value="Chromosome 1_1"/>
</dbReference>
<feature type="region of interest" description="Disordered" evidence="1">
    <location>
        <begin position="1"/>
        <end position="21"/>
    </location>
</feature>
<accession>A0AAV7X4X0</accession>
<evidence type="ECO:0000256" key="1">
    <source>
        <dbReference type="SAM" id="MobiDB-lite"/>
    </source>
</evidence>